<dbReference type="AlphaFoldDB" id="A0A3G2USV5"/>
<evidence type="ECO:0000313" key="1">
    <source>
        <dbReference type="EMBL" id="AYO75801.1"/>
    </source>
</evidence>
<dbReference type="EMBL" id="CP033227">
    <property type="protein sequence ID" value="AYO75801.1"/>
    <property type="molecule type" value="Genomic_DNA"/>
</dbReference>
<dbReference type="RefSeq" id="WP_069336075.1">
    <property type="nucleotide sequence ID" value="NZ_CP033227.1"/>
</dbReference>
<dbReference type="Proteomes" id="UP000515377">
    <property type="component" value="Plasmid unnamed1"/>
</dbReference>
<organism evidence="1 3">
    <name type="scientific">Sphingobium yanoikuyae</name>
    <name type="common">Sphingomonas yanoikuyae</name>
    <dbReference type="NCBI Taxonomy" id="13690"/>
    <lineage>
        <taxon>Bacteria</taxon>
        <taxon>Pseudomonadati</taxon>
        <taxon>Pseudomonadota</taxon>
        <taxon>Alphaproteobacteria</taxon>
        <taxon>Sphingomonadales</taxon>
        <taxon>Sphingomonadaceae</taxon>
        <taxon>Sphingobium</taxon>
    </lineage>
</organism>
<evidence type="ECO:0000313" key="2">
    <source>
        <dbReference type="EMBL" id="QNG49496.1"/>
    </source>
</evidence>
<accession>A0A3G2USV5</accession>
<geneLocation type="plasmid" evidence="2 4">
    <name>unnamed1</name>
</geneLocation>
<geneLocation type="plasmid" evidence="3">
    <name>pf1</name>
</geneLocation>
<protein>
    <submittedName>
        <fullName evidence="1">Uncharacterized protein</fullName>
    </submittedName>
</protein>
<geneLocation type="plasmid" evidence="1">
    <name>pF1</name>
</geneLocation>
<reference evidence="1 3" key="1">
    <citation type="submission" date="2018-10" db="EMBL/GenBank/DDBJ databases">
        <title>Characterization and genome analysis of a novel bacterium Sphingobium yanoikuyae SJTF8 capable of degrading PAHs.</title>
        <authorList>
            <person name="Yin C."/>
            <person name="Xiong W."/>
            <person name="Liang R."/>
        </authorList>
    </citation>
    <scope>NUCLEOTIDE SEQUENCE [LARGE SCALE GENOMIC DNA]</scope>
    <source>
        <strain evidence="1 3">SJTF8</strain>
        <plasmid evidence="1">pF1</plasmid>
        <plasmid evidence="3">pf1</plasmid>
    </source>
</reference>
<dbReference type="EMBL" id="CP060123">
    <property type="protein sequence ID" value="QNG49496.1"/>
    <property type="molecule type" value="Genomic_DNA"/>
</dbReference>
<sequence>MSRHDFTGIEPDISVSIGWDRPLNSFFVQVLRRHPHLDGEDDTIVWHGTEPGELKSASDAIAIASRWARLPADLGRILETDRLKTLGAKDGPAQIAMKRRLFGD</sequence>
<evidence type="ECO:0000313" key="4">
    <source>
        <dbReference type="Proteomes" id="UP000515377"/>
    </source>
</evidence>
<name>A0A3G2USV5_SPHYA</name>
<proteinExistence type="predicted"/>
<evidence type="ECO:0000313" key="3">
    <source>
        <dbReference type="Proteomes" id="UP000280708"/>
    </source>
</evidence>
<keyword evidence="1" id="KW-0614">Plasmid</keyword>
<dbReference type="Proteomes" id="UP000280708">
    <property type="component" value="Plasmid pF1"/>
</dbReference>
<gene>
    <name evidence="1" type="ORF">EBF16_02185</name>
    <name evidence="2" type="ORF">H3V42_32220</name>
</gene>
<reference evidence="2 4" key="2">
    <citation type="submission" date="2020-07" db="EMBL/GenBank/DDBJ databases">
        <title>Whole genome sequence of Sphingobium yanoikuyae A3.</title>
        <authorList>
            <person name="Han S.-S."/>
        </authorList>
    </citation>
    <scope>NUCLEOTIDE SEQUENCE [LARGE SCALE GENOMIC DNA]</scope>
    <source>
        <strain evidence="2 4">A3</strain>
        <plasmid evidence="2 4">unnamed1</plasmid>
    </source>
</reference>